<dbReference type="Pfam" id="PF04545">
    <property type="entry name" value="Sigma70_r4"/>
    <property type="match status" value="1"/>
</dbReference>
<feature type="domain" description="RNA polymerase sigma-70" evidence="6">
    <location>
        <begin position="62"/>
        <end position="75"/>
    </location>
</feature>
<dbReference type="NCBIfam" id="TIGR02937">
    <property type="entry name" value="sigma70-ECF"/>
    <property type="match status" value="1"/>
</dbReference>
<name>A0ABZ1C0B4_9FIRM</name>
<keyword evidence="3 5" id="KW-0238">DNA-binding</keyword>
<dbReference type="InterPro" id="IPR007630">
    <property type="entry name" value="RNA_pol_sigma70_r4"/>
</dbReference>
<dbReference type="InterPro" id="IPR007627">
    <property type="entry name" value="RNA_pol_sigma70_r2"/>
</dbReference>
<dbReference type="CDD" id="cd06171">
    <property type="entry name" value="Sigma70_r4"/>
    <property type="match status" value="1"/>
</dbReference>
<dbReference type="PANTHER" id="PTHR30385:SF7">
    <property type="entry name" value="RNA POLYMERASE SIGMA FACTOR FLIA"/>
    <property type="match status" value="1"/>
</dbReference>
<dbReference type="PRINTS" id="PR00046">
    <property type="entry name" value="SIGMA70FCT"/>
</dbReference>
<keyword evidence="1 5" id="KW-0805">Transcription regulation</keyword>
<sequence length="264" mass="29700">MATEPEVASLPVSSRLAAVWKEFKEHRSPHLREQLILEYAPLVKHVAGRLAVVLPPYVEFDDLVSYGIFGLVEAVERYDFERGVKFETYAAARIRGAIIDGLRAADWVPRSVRHKARELEKKLAQLESQLGRAASDEEIANALGISMQEYDRLMSELAGAQLVSLDEVWVADPEEESQLKLMETVSDAASPSPAEEAEERDLERMLAQAIDRLPERERLVIALYYKEGLTLKEIGRVLGVTESRVCQIHTKAIVRLRSHLQQAS</sequence>
<dbReference type="InterPro" id="IPR000943">
    <property type="entry name" value="RNA_pol_sigma70"/>
</dbReference>
<accession>A0ABZ1C0B4</accession>
<reference evidence="8 9" key="1">
    <citation type="journal article" date="2024" name="Front. Microbiol.">
        <title>Novel thermophilic genera Geochorda gen. nov. and Carboxydochorda gen. nov. from the deep terrestrial subsurface reveal the ecophysiological diversity in the class Limnochordia.</title>
        <authorList>
            <person name="Karnachuk O.V."/>
            <person name="Lukina A.P."/>
            <person name="Avakyan M.R."/>
            <person name="Kadnikov V.V."/>
            <person name="Begmatov S."/>
            <person name="Beletsky A.V."/>
            <person name="Vlasova K.G."/>
            <person name="Novikov A.A."/>
            <person name="Shcherbakova V.A."/>
            <person name="Mardanov A.V."/>
            <person name="Ravin N.V."/>
        </authorList>
    </citation>
    <scope>NUCLEOTIDE SEQUENCE [LARGE SCALE GENOMIC DNA]</scope>
    <source>
        <strain evidence="8 9">L945</strain>
    </source>
</reference>
<protein>
    <recommendedName>
        <fullName evidence="5">RNA polymerase sigma factor</fullName>
    </recommendedName>
</protein>
<evidence type="ECO:0000256" key="2">
    <source>
        <dbReference type="ARBA" id="ARBA00023082"/>
    </source>
</evidence>
<dbReference type="RefSeq" id="WP_324717740.1">
    <property type="nucleotide sequence ID" value="NZ_CP141615.1"/>
</dbReference>
<gene>
    <name evidence="8" type="primary">whiG</name>
    <name evidence="8" type="ORF">U7230_05545</name>
</gene>
<dbReference type="InterPro" id="IPR013324">
    <property type="entry name" value="RNA_pol_sigma_r3/r4-like"/>
</dbReference>
<evidence type="ECO:0000313" key="9">
    <source>
        <dbReference type="Proteomes" id="UP001332192"/>
    </source>
</evidence>
<dbReference type="EMBL" id="CP141615">
    <property type="protein sequence ID" value="WRP18467.1"/>
    <property type="molecule type" value="Genomic_DNA"/>
</dbReference>
<evidence type="ECO:0000313" key="8">
    <source>
        <dbReference type="EMBL" id="WRP18467.1"/>
    </source>
</evidence>
<dbReference type="PROSITE" id="PS00715">
    <property type="entry name" value="SIGMA70_1"/>
    <property type="match status" value="1"/>
</dbReference>
<keyword evidence="2 5" id="KW-0731">Sigma factor</keyword>
<evidence type="ECO:0000259" key="7">
    <source>
        <dbReference type="PROSITE" id="PS00716"/>
    </source>
</evidence>
<comment type="function">
    <text evidence="5">Sigma factors are initiation factors that promote the attachment of RNA polymerase to specific initiation sites and are then released.</text>
</comment>
<dbReference type="Pfam" id="PF04542">
    <property type="entry name" value="Sigma70_r2"/>
    <property type="match status" value="1"/>
</dbReference>
<comment type="similarity">
    <text evidence="5">Belongs to the sigma-70 factor family.</text>
</comment>
<proteinExistence type="inferred from homology"/>
<dbReference type="InterPro" id="IPR014284">
    <property type="entry name" value="RNA_pol_sigma-70_dom"/>
</dbReference>
<dbReference type="PIRSF" id="PIRSF000770">
    <property type="entry name" value="RNA_pol_sigma-SigE/K"/>
    <property type="match status" value="1"/>
</dbReference>
<dbReference type="NCBIfam" id="NF005413">
    <property type="entry name" value="PRK06986.1"/>
    <property type="match status" value="1"/>
</dbReference>
<dbReference type="Pfam" id="PF04539">
    <property type="entry name" value="Sigma70_r3"/>
    <property type="match status" value="1"/>
</dbReference>
<evidence type="ECO:0000256" key="1">
    <source>
        <dbReference type="ARBA" id="ARBA00023015"/>
    </source>
</evidence>
<dbReference type="Gene3D" id="1.20.140.160">
    <property type="match status" value="1"/>
</dbReference>
<dbReference type="Proteomes" id="UP001332192">
    <property type="component" value="Chromosome"/>
</dbReference>
<organism evidence="8 9">
    <name type="scientific">Carboxydichorda subterranea</name>
    <dbReference type="NCBI Taxonomy" id="3109565"/>
    <lineage>
        <taxon>Bacteria</taxon>
        <taxon>Bacillati</taxon>
        <taxon>Bacillota</taxon>
        <taxon>Limnochordia</taxon>
        <taxon>Limnochordales</taxon>
        <taxon>Geochordaceae</taxon>
        <taxon>Carboxydichorda</taxon>
    </lineage>
</organism>
<keyword evidence="4 5" id="KW-0804">Transcription</keyword>
<evidence type="ECO:0000256" key="3">
    <source>
        <dbReference type="ARBA" id="ARBA00023125"/>
    </source>
</evidence>
<evidence type="ECO:0000259" key="6">
    <source>
        <dbReference type="PROSITE" id="PS00715"/>
    </source>
</evidence>
<keyword evidence="9" id="KW-1185">Reference proteome</keyword>
<dbReference type="NCBIfam" id="NF004935">
    <property type="entry name" value="PRK06288.1"/>
    <property type="match status" value="1"/>
</dbReference>
<dbReference type="SUPFAM" id="SSF88946">
    <property type="entry name" value="Sigma2 domain of RNA polymerase sigma factors"/>
    <property type="match status" value="1"/>
</dbReference>
<dbReference type="SUPFAM" id="SSF88659">
    <property type="entry name" value="Sigma3 and sigma4 domains of RNA polymerase sigma factors"/>
    <property type="match status" value="2"/>
</dbReference>
<dbReference type="PROSITE" id="PS00716">
    <property type="entry name" value="SIGMA70_2"/>
    <property type="match status" value="1"/>
</dbReference>
<evidence type="ECO:0000256" key="5">
    <source>
        <dbReference type="RuleBase" id="RU362124"/>
    </source>
</evidence>
<dbReference type="Gene3D" id="1.10.1740.10">
    <property type="match status" value="1"/>
</dbReference>
<dbReference type="NCBIfam" id="TIGR02479">
    <property type="entry name" value="FliA_WhiG"/>
    <property type="match status" value="1"/>
</dbReference>
<evidence type="ECO:0000256" key="4">
    <source>
        <dbReference type="ARBA" id="ARBA00023163"/>
    </source>
</evidence>
<dbReference type="InterPro" id="IPR013325">
    <property type="entry name" value="RNA_pol_sigma_r2"/>
</dbReference>
<dbReference type="PANTHER" id="PTHR30385">
    <property type="entry name" value="SIGMA FACTOR F FLAGELLAR"/>
    <property type="match status" value="1"/>
</dbReference>
<dbReference type="InterPro" id="IPR012845">
    <property type="entry name" value="RNA_pol_sigma_FliA_WhiG"/>
</dbReference>
<dbReference type="InterPro" id="IPR007624">
    <property type="entry name" value="RNA_pol_sigma70_r3"/>
</dbReference>
<feature type="domain" description="RNA polymerase sigma-70" evidence="7">
    <location>
        <begin position="230"/>
        <end position="256"/>
    </location>
</feature>